<comment type="caution">
    <text evidence="15">The sequence shown here is derived from an EMBL/GenBank/DDBJ whole genome shotgun (WGS) entry which is preliminary data.</text>
</comment>
<sequence>LAYSTSSSTPSSGQPADDSNNVTVLIGCYKDPFGDVCLCEFGANDMLHLLSRCSHAFHLKCIDAWLVSHFTCPLCHSSLLPDASPASSCSPLVFILESRVVVDLLASRQWRLLDRDTVVVAFLFSGWRLGFFVFLLLSRPRGKSLTLI</sequence>
<keyword evidence="8" id="KW-0862">Zinc</keyword>
<dbReference type="SUPFAM" id="SSF57850">
    <property type="entry name" value="RING/U-box"/>
    <property type="match status" value="1"/>
</dbReference>
<evidence type="ECO:0000256" key="13">
    <source>
        <dbReference type="SAM" id="Phobius"/>
    </source>
</evidence>
<gene>
    <name evidence="15" type="ORF">Taro_032913</name>
</gene>
<dbReference type="Gene3D" id="3.30.40.10">
    <property type="entry name" value="Zinc/RING finger domain, C3HC4 (zinc finger)"/>
    <property type="match status" value="1"/>
</dbReference>
<evidence type="ECO:0000259" key="14">
    <source>
        <dbReference type="PROSITE" id="PS50089"/>
    </source>
</evidence>
<dbReference type="InterPro" id="IPR013083">
    <property type="entry name" value="Znf_RING/FYVE/PHD"/>
</dbReference>
<keyword evidence="5" id="KW-0479">Metal-binding</keyword>
<dbReference type="PANTHER" id="PTHR45768">
    <property type="entry name" value="E3 UBIQUITIN-PROTEIN LIGASE RNF13-LIKE"/>
    <property type="match status" value="1"/>
</dbReference>
<dbReference type="InterPro" id="IPR001841">
    <property type="entry name" value="Znf_RING"/>
</dbReference>
<reference evidence="15" key="1">
    <citation type="submission" date="2017-07" db="EMBL/GenBank/DDBJ databases">
        <title>Taro Niue Genome Assembly and Annotation.</title>
        <authorList>
            <person name="Atibalentja N."/>
            <person name="Keating K."/>
            <person name="Fields C.J."/>
        </authorList>
    </citation>
    <scope>NUCLEOTIDE SEQUENCE</scope>
    <source>
        <strain evidence="15">Niue_2</strain>
        <tissue evidence="15">Leaf</tissue>
    </source>
</reference>
<dbReference type="OrthoDB" id="8062037at2759"/>
<dbReference type="GO" id="GO:0016020">
    <property type="term" value="C:membrane"/>
    <property type="evidence" value="ECO:0007669"/>
    <property type="project" value="UniProtKB-SubCell"/>
</dbReference>
<dbReference type="GO" id="GO:0016740">
    <property type="term" value="F:transferase activity"/>
    <property type="evidence" value="ECO:0007669"/>
    <property type="project" value="UniProtKB-KW"/>
</dbReference>
<dbReference type="Pfam" id="PF13639">
    <property type="entry name" value="zf-RING_2"/>
    <property type="match status" value="1"/>
</dbReference>
<evidence type="ECO:0000256" key="6">
    <source>
        <dbReference type="ARBA" id="ARBA00022771"/>
    </source>
</evidence>
<evidence type="ECO:0000256" key="9">
    <source>
        <dbReference type="ARBA" id="ARBA00022989"/>
    </source>
</evidence>
<comment type="pathway">
    <text evidence="2">Protein modification; protein ubiquitination.</text>
</comment>
<name>A0A843W5B5_COLES</name>
<dbReference type="GO" id="GO:0008270">
    <property type="term" value="F:zinc ion binding"/>
    <property type="evidence" value="ECO:0007669"/>
    <property type="project" value="UniProtKB-KW"/>
</dbReference>
<evidence type="ECO:0000256" key="3">
    <source>
        <dbReference type="ARBA" id="ARBA00022679"/>
    </source>
</evidence>
<keyword evidence="6 12" id="KW-0863">Zinc-finger</keyword>
<dbReference type="AlphaFoldDB" id="A0A843W5B5"/>
<dbReference type="Proteomes" id="UP000652761">
    <property type="component" value="Unassembled WGS sequence"/>
</dbReference>
<dbReference type="PROSITE" id="PS50089">
    <property type="entry name" value="ZF_RING_2"/>
    <property type="match status" value="1"/>
</dbReference>
<organism evidence="15 16">
    <name type="scientific">Colocasia esculenta</name>
    <name type="common">Wild taro</name>
    <name type="synonym">Arum esculentum</name>
    <dbReference type="NCBI Taxonomy" id="4460"/>
    <lineage>
        <taxon>Eukaryota</taxon>
        <taxon>Viridiplantae</taxon>
        <taxon>Streptophyta</taxon>
        <taxon>Embryophyta</taxon>
        <taxon>Tracheophyta</taxon>
        <taxon>Spermatophyta</taxon>
        <taxon>Magnoliopsida</taxon>
        <taxon>Liliopsida</taxon>
        <taxon>Araceae</taxon>
        <taxon>Aroideae</taxon>
        <taxon>Colocasieae</taxon>
        <taxon>Colocasia</taxon>
    </lineage>
</organism>
<feature type="transmembrane region" description="Helical" evidence="13">
    <location>
        <begin position="118"/>
        <end position="137"/>
    </location>
</feature>
<evidence type="ECO:0000256" key="7">
    <source>
        <dbReference type="ARBA" id="ARBA00022786"/>
    </source>
</evidence>
<comment type="similarity">
    <text evidence="11">Belongs to the RING-type zinc finger family. ATL subfamily.</text>
</comment>
<dbReference type="PANTHER" id="PTHR45768:SF23">
    <property type="entry name" value="OS02G0790600 PROTEIN"/>
    <property type="match status" value="1"/>
</dbReference>
<feature type="domain" description="RING-type" evidence="14">
    <location>
        <begin position="36"/>
        <end position="76"/>
    </location>
</feature>
<keyword evidence="9 13" id="KW-1133">Transmembrane helix</keyword>
<keyword evidence="3" id="KW-0808">Transferase</keyword>
<keyword evidence="16" id="KW-1185">Reference proteome</keyword>
<evidence type="ECO:0000256" key="8">
    <source>
        <dbReference type="ARBA" id="ARBA00022833"/>
    </source>
</evidence>
<proteinExistence type="inferred from homology"/>
<accession>A0A843W5B5</accession>
<keyword evidence="4 13" id="KW-0812">Transmembrane</keyword>
<evidence type="ECO:0000313" key="15">
    <source>
        <dbReference type="EMBL" id="MQM00175.1"/>
    </source>
</evidence>
<evidence type="ECO:0000256" key="10">
    <source>
        <dbReference type="ARBA" id="ARBA00023136"/>
    </source>
</evidence>
<dbReference type="EMBL" id="NMUH01002471">
    <property type="protein sequence ID" value="MQM00175.1"/>
    <property type="molecule type" value="Genomic_DNA"/>
</dbReference>
<protein>
    <recommendedName>
        <fullName evidence="14">RING-type domain-containing protein</fullName>
    </recommendedName>
</protein>
<evidence type="ECO:0000256" key="11">
    <source>
        <dbReference type="ARBA" id="ARBA00024209"/>
    </source>
</evidence>
<evidence type="ECO:0000313" key="16">
    <source>
        <dbReference type="Proteomes" id="UP000652761"/>
    </source>
</evidence>
<keyword evidence="10 13" id="KW-0472">Membrane</keyword>
<evidence type="ECO:0000256" key="5">
    <source>
        <dbReference type="ARBA" id="ARBA00022723"/>
    </source>
</evidence>
<evidence type="ECO:0000256" key="4">
    <source>
        <dbReference type="ARBA" id="ARBA00022692"/>
    </source>
</evidence>
<keyword evidence="7" id="KW-0833">Ubl conjugation pathway</keyword>
<evidence type="ECO:0000256" key="2">
    <source>
        <dbReference type="ARBA" id="ARBA00004906"/>
    </source>
</evidence>
<evidence type="ECO:0000256" key="12">
    <source>
        <dbReference type="PROSITE-ProRule" id="PRU00175"/>
    </source>
</evidence>
<evidence type="ECO:0000256" key="1">
    <source>
        <dbReference type="ARBA" id="ARBA00004167"/>
    </source>
</evidence>
<feature type="non-terminal residue" evidence="15">
    <location>
        <position position="148"/>
    </location>
</feature>
<comment type="subcellular location">
    <subcellularLocation>
        <location evidence="1">Membrane</location>
        <topology evidence="1">Single-pass membrane protein</topology>
    </subcellularLocation>
</comment>